<reference evidence="1 2" key="1">
    <citation type="journal article" date="2023" name="BMC Biotechnol.">
        <title>Vitis rotundifolia cv Carlos genome sequencing.</title>
        <authorList>
            <person name="Huff M."/>
            <person name="Hulse-Kemp A."/>
            <person name="Scheffler B."/>
            <person name="Youngblood R."/>
            <person name="Simpson S."/>
            <person name="Babiker E."/>
            <person name="Staton M."/>
        </authorList>
    </citation>
    <scope>NUCLEOTIDE SEQUENCE [LARGE SCALE GENOMIC DNA]</scope>
    <source>
        <tissue evidence="1">Leaf</tissue>
    </source>
</reference>
<dbReference type="AlphaFoldDB" id="A0AA39AB77"/>
<dbReference type="Proteomes" id="UP001168098">
    <property type="component" value="Unassembled WGS sequence"/>
</dbReference>
<dbReference type="EMBL" id="JARBHA010000003">
    <property type="protein sequence ID" value="KAJ9704391.1"/>
    <property type="molecule type" value="Genomic_DNA"/>
</dbReference>
<organism evidence="1 2">
    <name type="scientific">Vitis rotundifolia</name>
    <name type="common">Muscadine grape</name>
    <dbReference type="NCBI Taxonomy" id="103349"/>
    <lineage>
        <taxon>Eukaryota</taxon>
        <taxon>Viridiplantae</taxon>
        <taxon>Streptophyta</taxon>
        <taxon>Embryophyta</taxon>
        <taxon>Tracheophyta</taxon>
        <taxon>Spermatophyta</taxon>
        <taxon>Magnoliopsida</taxon>
        <taxon>eudicotyledons</taxon>
        <taxon>Gunneridae</taxon>
        <taxon>Pentapetalae</taxon>
        <taxon>rosids</taxon>
        <taxon>Vitales</taxon>
        <taxon>Vitaceae</taxon>
        <taxon>Viteae</taxon>
        <taxon>Vitis</taxon>
    </lineage>
</organism>
<sequence length="144" mass="16746">MARKQIKQVINTENCNKQVTTRRCPIGATQFFLAFGMETVIPTEVGMPILCIVQHLQENQEIEGSLDWADELRKTTLIWMEAYHHQAMAYNNKWAKQRSLQPRYLVLRRMFENMAESVAGKLHEIKLGRSIQSNRSRTRRGTPS</sequence>
<protein>
    <submittedName>
        <fullName evidence="1">Uncharacterized protein</fullName>
    </submittedName>
</protein>
<comment type="caution">
    <text evidence="1">The sequence shown here is derived from an EMBL/GenBank/DDBJ whole genome shotgun (WGS) entry which is preliminary data.</text>
</comment>
<accession>A0AA39AB77</accession>
<proteinExistence type="predicted"/>
<keyword evidence="2" id="KW-1185">Reference proteome</keyword>
<name>A0AA39AB77_VITRO</name>
<evidence type="ECO:0000313" key="2">
    <source>
        <dbReference type="Proteomes" id="UP001168098"/>
    </source>
</evidence>
<gene>
    <name evidence="1" type="ORF">PVL29_002795</name>
</gene>
<evidence type="ECO:0000313" key="1">
    <source>
        <dbReference type="EMBL" id="KAJ9704391.1"/>
    </source>
</evidence>